<evidence type="ECO:0000313" key="6">
    <source>
        <dbReference type="EMBL" id="GAA4223917.1"/>
    </source>
</evidence>
<dbReference type="Pfam" id="PF00005">
    <property type="entry name" value="ABC_tran"/>
    <property type="match status" value="1"/>
</dbReference>
<keyword evidence="7" id="KW-1185">Reference proteome</keyword>
<dbReference type="InterPro" id="IPR017871">
    <property type="entry name" value="ABC_transporter-like_CS"/>
</dbReference>
<evidence type="ECO:0000259" key="5">
    <source>
        <dbReference type="PROSITE" id="PS50893"/>
    </source>
</evidence>
<reference evidence="7" key="1">
    <citation type="journal article" date="2019" name="Int. J. Syst. Evol. Microbiol.">
        <title>The Global Catalogue of Microorganisms (GCM) 10K type strain sequencing project: providing services to taxonomists for standard genome sequencing and annotation.</title>
        <authorList>
            <consortium name="The Broad Institute Genomics Platform"/>
            <consortium name="The Broad Institute Genome Sequencing Center for Infectious Disease"/>
            <person name="Wu L."/>
            <person name="Ma J."/>
        </authorList>
    </citation>
    <scope>NUCLEOTIDE SEQUENCE [LARGE SCALE GENOMIC DNA]</scope>
    <source>
        <strain evidence="7">JCM 17440</strain>
    </source>
</reference>
<dbReference type="GO" id="GO:0005524">
    <property type="term" value="F:ATP binding"/>
    <property type="evidence" value="ECO:0007669"/>
    <property type="project" value="UniProtKB-KW"/>
</dbReference>
<dbReference type="InterPro" id="IPR027417">
    <property type="entry name" value="P-loop_NTPase"/>
</dbReference>
<gene>
    <name evidence="6" type="ORF">GCM10022254_02230</name>
</gene>
<comment type="caution">
    <text evidence="6">The sequence shown here is derived from an EMBL/GenBank/DDBJ whole genome shotgun (WGS) entry which is preliminary data.</text>
</comment>
<evidence type="ECO:0000256" key="2">
    <source>
        <dbReference type="ARBA" id="ARBA00022448"/>
    </source>
</evidence>
<dbReference type="SUPFAM" id="SSF52540">
    <property type="entry name" value="P-loop containing nucleoside triphosphate hydrolases"/>
    <property type="match status" value="1"/>
</dbReference>
<dbReference type="InterPro" id="IPR003439">
    <property type="entry name" value="ABC_transporter-like_ATP-bd"/>
</dbReference>
<dbReference type="SMART" id="SM00382">
    <property type="entry name" value="AAA"/>
    <property type="match status" value="1"/>
</dbReference>
<dbReference type="Proteomes" id="UP001501710">
    <property type="component" value="Unassembled WGS sequence"/>
</dbReference>
<dbReference type="InterPro" id="IPR003593">
    <property type="entry name" value="AAA+_ATPase"/>
</dbReference>
<keyword evidence="4 6" id="KW-0067">ATP-binding</keyword>
<evidence type="ECO:0000256" key="4">
    <source>
        <dbReference type="ARBA" id="ARBA00022840"/>
    </source>
</evidence>
<accession>A0ABP8BRR5</accession>
<dbReference type="PROSITE" id="PS50893">
    <property type="entry name" value="ABC_TRANSPORTER_2"/>
    <property type="match status" value="1"/>
</dbReference>
<feature type="domain" description="ABC transporter" evidence="5">
    <location>
        <begin position="15"/>
        <end position="234"/>
    </location>
</feature>
<dbReference type="Gene3D" id="3.40.50.300">
    <property type="entry name" value="P-loop containing nucleotide triphosphate hydrolases"/>
    <property type="match status" value="1"/>
</dbReference>
<name>A0ABP8BRR5_9ACTN</name>
<keyword evidence="3" id="KW-0547">Nucleotide-binding</keyword>
<dbReference type="PROSITE" id="PS00211">
    <property type="entry name" value="ABC_TRANSPORTER_1"/>
    <property type="match status" value="1"/>
</dbReference>
<proteinExistence type="inferred from homology"/>
<evidence type="ECO:0000256" key="1">
    <source>
        <dbReference type="ARBA" id="ARBA00005417"/>
    </source>
</evidence>
<comment type="similarity">
    <text evidence="1">Belongs to the ABC transporter superfamily.</text>
</comment>
<dbReference type="EMBL" id="BAABAS010000001">
    <property type="protein sequence ID" value="GAA4223917.1"/>
    <property type="molecule type" value="Genomic_DNA"/>
</dbReference>
<evidence type="ECO:0000256" key="3">
    <source>
        <dbReference type="ARBA" id="ARBA00022741"/>
    </source>
</evidence>
<sequence length="291" mass="31926">MVKRVPDRAEGVVVLQLQKVSKRYDRDRPVLRDINLEVAAGERLAIVGGNGSGKSSLLRVIVGLSRPSSGTVRVPDGAIGYVPERFPCHDRMSAASYLRHLGRIRGLSTGDARRRADELLERLSLVGGSRTPLRRLSKGNAQRVALAQAMLVPPRLLVLDEPASGLAESVHEALADLMREASSGGAVVFTEHNAAFVRENATRICTLNEGALKAADPFAESERSRKIVRVEVTPKGPETAHELDWANMRGVVRTQQDEDQVVLHVLHEHREDILWAALQNGWSINTVVNEK</sequence>
<organism evidence="6 7">
    <name type="scientific">Actinomadura meridiana</name>
    <dbReference type="NCBI Taxonomy" id="559626"/>
    <lineage>
        <taxon>Bacteria</taxon>
        <taxon>Bacillati</taxon>
        <taxon>Actinomycetota</taxon>
        <taxon>Actinomycetes</taxon>
        <taxon>Streptosporangiales</taxon>
        <taxon>Thermomonosporaceae</taxon>
        <taxon>Actinomadura</taxon>
    </lineage>
</organism>
<dbReference type="PANTHER" id="PTHR43335">
    <property type="entry name" value="ABC TRANSPORTER, ATP-BINDING PROTEIN"/>
    <property type="match status" value="1"/>
</dbReference>
<protein>
    <submittedName>
        <fullName evidence="6">ABC transporter ATP-binding protein</fullName>
    </submittedName>
</protein>
<keyword evidence="2" id="KW-0813">Transport</keyword>
<evidence type="ECO:0000313" key="7">
    <source>
        <dbReference type="Proteomes" id="UP001501710"/>
    </source>
</evidence>